<feature type="compositionally biased region" description="Basic and acidic residues" evidence="4">
    <location>
        <begin position="441"/>
        <end position="454"/>
    </location>
</feature>
<dbReference type="VEuPathDB" id="FungiDB:JI435_012480"/>
<feature type="compositionally biased region" description="Basic and acidic residues" evidence="4">
    <location>
        <begin position="143"/>
        <end position="158"/>
    </location>
</feature>
<feature type="compositionally biased region" description="Basic and acidic residues" evidence="4">
    <location>
        <begin position="35"/>
        <end position="46"/>
    </location>
</feature>
<organism evidence="6 7">
    <name type="scientific">Phaeosphaeria nodorum (strain SN15 / ATCC MYA-4574 / FGSC 10173)</name>
    <name type="common">Glume blotch fungus</name>
    <name type="synonym">Parastagonospora nodorum</name>
    <dbReference type="NCBI Taxonomy" id="321614"/>
    <lineage>
        <taxon>Eukaryota</taxon>
        <taxon>Fungi</taxon>
        <taxon>Dikarya</taxon>
        <taxon>Ascomycota</taxon>
        <taxon>Pezizomycotina</taxon>
        <taxon>Dothideomycetes</taxon>
        <taxon>Pleosporomycetidae</taxon>
        <taxon>Pleosporales</taxon>
        <taxon>Pleosporineae</taxon>
        <taxon>Phaeosphaeriaceae</taxon>
        <taxon>Parastagonospora</taxon>
    </lineage>
</organism>
<dbReference type="InterPro" id="IPR013882">
    <property type="entry name" value="Ctp1_C"/>
</dbReference>
<evidence type="ECO:0000313" key="7">
    <source>
        <dbReference type="Proteomes" id="UP000001055"/>
    </source>
</evidence>
<feature type="region of interest" description="Disordered" evidence="4">
    <location>
        <begin position="293"/>
        <end position="323"/>
    </location>
</feature>
<evidence type="ECO:0000313" key="6">
    <source>
        <dbReference type="EMBL" id="EAT90897.2"/>
    </source>
</evidence>
<dbReference type="InParanoid" id="Q0V416"/>
<keyword evidence="2" id="KW-0227">DNA damage</keyword>
<evidence type="ECO:0000256" key="4">
    <source>
        <dbReference type="SAM" id="MobiDB-lite"/>
    </source>
</evidence>
<feature type="region of interest" description="Disordered" evidence="4">
    <location>
        <begin position="35"/>
        <end position="89"/>
    </location>
</feature>
<accession>Q0V416</accession>
<evidence type="ECO:0000256" key="2">
    <source>
        <dbReference type="ARBA" id="ARBA00022763"/>
    </source>
</evidence>
<feature type="region of interest" description="Disordered" evidence="4">
    <location>
        <begin position="410"/>
        <end position="454"/>
    </location>
</feature>
<gene>
    <name evidence="6" type="ORF">SNOG_01248</name>
</gene>
<evidence type="ECO:0000259" key="5">
    <source>
        <dbReference type="Pfam" id="PF08573"/>
    </source>
</evidence>
<sequence length="474" mass="54045">MSDFSAWLEKNKALWTRVYDEVIGPDLEEEWKKRDEAHEKELKDSKYTPFLSRTEPNAQKEDVKRQALSNHLEDQVVENSRLRSENEELKKKLEDLSSNALSKINSDQAATGASTASDMDLADKFNDLTKKYQDLSQKIRYLERKNSTVMQKNKDMKESAPNPSSSQTTEDESAEQISRQTQFTAGDEDDMPEFVSARPLKRKRGQPSKLLPVLLVIKGQAVRLSLNPSNEKMNIWNTQASSGEEPPPADENTSRLAPLLARAKLNRKLHDSTNLDGMGSAQLSTHMPVKIKVEQNPTPPRSSAGATPASLPKKRDFKPNPAYNQGYTYAFSETVRKRGDRACLPGCTNPDCCGSTFRTFAEVQAPLPASQEDALLEDYLGEAYDNMNLTQMSAEERQELVLQARTKKMAKEAGKHREAYERRRTPPGFWRMDFPTTQEQQEDRDKSKEQEKRVVHERWLEAQRKGGKWLYRDE</sequence>
<dbReference type="STRING" id="321614.Q0V416"/>
<dbReference type="GO" id="GO:0006281">
    <property type="term" value="P:DNA repair"/>
    <property type="evidence" value="ECO:0007669"/>
    <property type="project" value="InterPro"/>
</dbReference>
<dbReference type="GO" id="GO:0005634">
    <property type="term" value="C:nucleus"/>
    <property type="evidence" value="ECO:0007669"/>
    <property type="project" value="UniProtKB-SubCell"/>
</dbReference>
<name>Q0V416_PHANO</name>
<feature type="compositionally biased region" description="Polar residues" evidence="4">
    <location>
        <begin position="175"/>
        <end position="184"/>
    </location>
</feature>
<protein>
    <recommendedName>
        <fullName evidence="5">DNA endonuclease activator Ctp1 C-terminal domain-containing protein</fullName>
    </recommendedName>
</protein>
<dbReference type="Pfam" id="PF08573">
    <property type="entry name" value="SAE2"/>
    <property type="match status" value="1"/>
</dbReference>
<evidence type="ECO:0000256" key="3">
    <source>
        <dbReference type="ARBA" id="ARBA00023242"/>
    </source>
</evidence>
<feature type="compositionally biased region" description="Basic and acidic residues" evidence="4">
    <location>
        <begin position="80"/>
        <end position="89"/>
    </location>
</feature>
<dbReference type="KEGG" id="pno:SNOG_01248"/>
<proteinExistence type="predicted"/>
<dbReference type="Proteomes" id="UP000001055">
    <property type="component" value="Unassembled WGS sequence"/>
</dbReference>
<dbReference type="RefSeq" id="XP_001791895.1">
    <property type="nucleotide sequence ID" value="XM_001791843.1"/>
</dbReference>
<keyword evidence="3" id="KW-0539">Nucleus</keyword>
<feature type="compositionally biased region" description="Basic and acidic residues" evidence="4">
    <location>
        <begin position="410"/>
        <end position="424"/>
    </location>
</feature>
<dbReference type="AlphaFoldDB" id="Q0V416"/>
<dbReference type="EMBL" id="CH445326">
    <property type="protein sequence ID" value="EAT90897.2"/>
    <property type="molecule type" value="Genomic_DNA"/>
</dbReference>
<evidence type="ECO:0000256" key="1">
    <source>
        <dbReference type="ARBA" id="ARBA00004123"/>
    </source>
</evidence>
<feature type="region of interest" description="Disordered" evidence="4">
    <location>
        <begin position="143"/>
        <end position="192"/>
    </location>
</feature>
<feature type="domain" description="DNA endonuclease activator Ctp1 C-terminal" evidence="5">
    <location>
        <begin position="330"/>
        <end position="439"/>
    </location>
</feature>
<comment type="subcellular location">
    <subcellularLocation>
        <location evidence="1">Nucleus</location>
    </subcellularLocation>
</comment>
<dbReference type="GeneID" id="5968740"/>
<reference evidence="7" key="1">
    <citation type="journal article" date="2007" name="Plant Cell">
        <title>Dothideomycete-plant interactions illuminated by genome sequencing and EST analysis of the wheat pathogen Stagonospora nodorum.</title>
        <authorList>
            <person name="Hane J.K."/>
            <person name="Lowe R.G."/>
            <person name="Solomon P.S."/>
            <person name="Tan K.C."/>
            <person name="Schoch C.L."/>
            <person name="Spatafora J.W."/>
            <person name="Crous P.W."/>
            <person name="Kodira C."/>
            <person name="Birren B.W."/>
            <person name="Galagan J.E."/>
            <person name="Torriani S.F."/>
            <person name="McDonald B.A."/>
            <person name="Oliver R.P."/>
        </authorList>
    </citation>
    <scope>NUCLEOTIDE SEQUENCE [LARGE SCALE GENOMIC DNA]</scope>
    <source>
        <strain evidence="7">SN15 / ATCC MYA-4574 / FGSC 10173</strain>
    </source>
</reference>